<keyword evidence="2" id="KW-0677">Repeat</keyword>
<dbReference type="GO" id="GO:0032040">
    <property type="term" value="C:small-subunit processome"/>
    <property type="evidence" value="ECO:0007669"/>
    <property type="project" value="TreeGrafter"/>
</dbReference>
<dbReference type="GO" id="GO:0030490">
    <property type="term" value="P:maturation of SSU-rRNA"/>
    <property type="evidence" value="ECO:0007669"/>
    <property type="project" value="TreeGrafter"/>
</dbReference>
<gene>
    <name evidence="4" type="ORF">CMESO_448</name>
</gene>
<feature type="repeat" description="WD" evidence="3">
    <location>
        <begin position="443"/>
        <end position="484"/>
    </location>
</feature>
<sequence length="817" mass="94776">MIEFHMNLGIFLGNKNSLFLPGINNPNILIIPNENTIILWSLKTGSMIAFLKKSSNVLSKIVNIEAAKYKNSTNIWLAAGFDCGIIQIWKLNINKSNIECRIFAGHDKSLCQILFDKTNFLLASASKDGSLVLWDILKKIGIFRIKYAHTGKISCLCFINSSNIFTKYIVTCGIDILIKFWDINSGSCCKILSIPFRAIFCIKFFSKKKLLIFSTESQKIPVYQKKKFLKFFFIGQIWKSKTCSKSKFKIDKKNNFLVVYGKNKFLEIFAFKKKATTVNVLEKFKNRKIKISNVFSNSFSYSFNSKIIGIDFWENNKNRKIILYIHFSSFHFELFKIRAVVDLKKDTTVSLFKVYHGKIESHQSDVREISWFSNDSLIVSLCGFAKTINVWYLNTQKCRITILLNSTGLCMALCSSKSIVVGNKKGNIEIVDLFSGNLIFSKNKAHSGPVWAVEVLKNLFCLITGGSDGFLKIWEFDSSDIFLSKYLKLMDQILEIKLLPRKNLLITSTLSSKLDIFLLDNLQFNYSLYGHNLPILSLSVCDDDLFLASGSADFSFRIWDLKTRQIIKIISNLDSVVTSVSFQKHNRNIFTGFRNGKICMWSQNDYFLLCCLENFHRGPIWVLKSSNHGNFLASGSQDKNLKIWKIQKNNDKAKISSFFCYDEKVKNKPIPFNKDLKTISKKKDLKIRNFFLKILEKNERKLNFKETEKKTEKEKIIRFFLKMKKKDWIYIVRSRKIEKTIFLFDIIFSAIQEMPTMDILFLIEKIYINVIIKKLCHQKFSSILSKLGRKIEKILLYFEKTLIFNLKSLEFLKKNKN</sequence>
<name>J7GB13_9CRYP</name>
<dbReference type="PROSITE" id="PS50082">
    <property type="entry name" value="WD_REPEATS_2"/>
    <property type="match status" value="4"/>
</dbReference>
<feature type="repeat" description="WD" evidence="3">
    <location>
        <begin position="613"/>
        <end position="654"/>
    </location>
</feature>
<dbReference type="InterPro" id="IPR020472">
    <property type="entry name" value="WD40_PAC1"/>
</dbReference>
<dbReference type="PROSITE" id="PS00678">
    <property type="entry name" value="WD_REPEATS_1"/>
    <property type="match status" value="3"/>
</dbReference>
<feature type="repeat" description="WD" evidence="3">
    <location>
        <begin position="103"/>
        <end position="136"/>
    </location>
</feature>
<dbReference type="Pfam" id="PF00400">
    <property type="entry name" value="WD40"/>
    <property type="match status" value="2"/>
</dbReference>
<dbReference type="Gene3D" id="2.130.10.10">
    <property type="entry name" value="YVTN repeat-like/Quinoprotein amine dehydrogenase"/>
    <property type="match status" value="3"/>
</dbReference>
<evidence type="ECO:0000256" key="2">
    <source>
        <dbReference type="ARBA" id="ARBA00022737"/>
    </source>
</evidence>
<geneLocation type="nucleomorph" evidence="4"/>
<dbReference type="GO" id="GO:0030515">
    <property type="term" value="F:snoRNA binding"/>
    <property type="evidence" value="ECO:0007669"/>
    <property type="project" value="TreeGrafter"/>
</dbReference>
<protein>
    <submittedName>
        <fullName evidence="4">Uncharacterized protein</fullName>
    </submittedName>
</protein>
<organism evidence="4 5">
    <name type="scientific">Chroomonas mesostigmatica CCMP1168</name>
    <dbReference type="NCBI Taxonomy" id="1195612"/>
    <lineage>
        <taxon>Eukaryota</taxon>
        <taxon>Cryptophyceae</taxon>
        <taxon>Pyrenomonadales</taxon>
        <taxon>Chroomonadaceae</taxon>
        <taxon>Chroomonas</taxon>
    </lineage>
</organism>
<dbReference type="InterPro" id="IPR036322">
    <property type="entry name" value="WD40_repeat_dom_sf"/>
</dbReference>
<evidence type="ECO:0000313" key="5">
    <source>
        <dbReference type="Proteomes" id="UP000243348"/>
    </source>
</evidence>
<feature type="repeat" description="WD" evidence="3">
    <location>
        <begin position="528"/>
        <end position="569"/>
    </location>
</feature>
<dbReference type="AlphaFoldDB" id="J7GB13"/>
<evidence type="ECO:0000256" key="1">
    <source>
        <dbReference type="ARBA" id="ARBA00022574"/>
    </source>
</evidence>
<evidence type="ECO:0000313" key="4">
    <source>
        <dbReference type="EMBL" id="AFP65600.1"/>
    </source>
</evidence>
<dbReference type="Pfam" id="PF25172">
    <property type="entry name" value="Beta-prop_WDR3_2nd"/>
    <property type="match status" value="1"/>
</dbReference>
<dbReference type="InterPro" id="IPR015943">
    <property type="entry name" value="WD40/YVTN_repeat-like_dom_sf"/>
</dbReference>
<dbReference type="SUPFAM" id="SSF50978">
    <property type="entry name" value="WD40 repeat-like"/>
    <property type="match status" value="2"/>
</dbReference>
<dbReference type="InterPro" id="IPR001680">
    <property type="entry name" value="WD40_rpt"/>
</dbReference>
<proteinExistence type="predicted"/>
<dbReference type="PROSITE" id="PS50294">
    <property type="entry name" value="WD_REPEATS_REGION"/>
    <property type="match status" value="4"/>
</dbReference>
<keyword evidence="1 3" id="KW-0853">WD repeat</keyword>
<dbReference type="InterPro" id="IPR019775">
    <property type="entry name" value="WD40_repeat_CS"/>
</dbReference>
<dbReference type="InterPro" id="IPR051570">
    <property type="entry name" value="TBC1_cilium_biogenesis"/>
</dbReference>
<reference evidence="4 5" key="1">
    <citation type="journal article" date="2012" name="Genome Biol. Evol.">
        <title>Nucleomorph genome sequence of the cryptophyte alga Chroomonas mesostigmatica CCMP1168 reveals lineage-specific gene loss and genome complexity.</title>
        <authorList>
            <person name="Moore C.E."/>
            <person name="Curtis B."/>
            <person name="Mills T."/>
            <person name="Tanifuji G."/>
            <person name="Archibald J.M."/>
        </authorList>
    </citation>
    <scope>NUCLEOTIDE SEQUENCE [LARGE SCALE GENOMIC DNA]</scope>
    <source>
        <strain evidence="4 5">CCMP1168</strain>
    </source>
</reference>
<dbReference type="GO" id="GO:0034388">
    <property type="term" value="C:Pwp2p-containing subcomplex of 90S preribosome"/>
    <property type="evidence" value="ECO:0007669"/>
    <property type="project" value="TreeGrafter"/>
</dbReference>
<evidence type="ECO:0000256" key="3">
    <source>
        <dbReference type="PROSITE-ProRule" id="PRU00221"/>
    </source>
</evidence>
<dbReference type="PRINTS" id="PR00320">
    <property type="entry name" value="GPROTEINBRPT"/>
</dbReference>
<keyword evidence="4" id="KW-0542">Nucleomorph</keyword>
<accession>J7GB13</accession>
<dbReference type="EMBL" id="CP003682">
    <property type="protein sequence ID" value="AFP65600.1"/>
    <property type="molecule type" value="Genomic_DNA"/>
</dbReference>
<dbReference type="SMART" id="SM00320">
    <property type="entry name" value="WD40"/>
    <property type="match status" value="9"/>
</dbReference>
<dbReference type="PANTHER" id="PTHR19853">
    <property type="entry name" value="WD REPEAT CONTAINING PROTEIN 3 WDR3"/>
    <property type="match status" value="1"/>
</dbReference>
<dbReference type="PANTHER" id="PTHR19853:SF0">
    <property type="entry name" value="WD REPEAT-CONTAINING PROTEIN 3"/>
    <property type="match status" value="1"/>
</dbReference>
<dbReference type="Proteomes" id="UP000243348">
    <property type="component" value="Nucleomorph 3"/>
</dbReference>